<evidence type="ECO:0000313" key="2">
    <source>
        <dbReference type="EMBL" id="CAF3967788.1"/>
    </source>
</evidence>
<feature type="transmembrane region" description="Helical" evidence="1">
    <location>
        <begin position="502"/>
        <end position="528"/>
    </location>
</feature>
<dbReference type="AlphaFoldDB" id="A0A819LRD9"/>
<dbReference type="EMBL" id="CAJOBB010002425">
    <property type="protein sequence ID" value="CAF3967788.1"/>
    <property type="molecule type" value="Genomic_DNA"/>
</dbReference>
<dbReference type="SUPFAM" id="SSF81321">
    <property type="entry name" value="Family A G protein-coupled receptor-like"/>
    <property type="match status" value="1"/>
</dbReference>
<keyword evidence="1" id="KW-0472">Membrane</keyword>
<evidence type="ECO:0008006" key="4">
    <source>
        <dbReference type="Google" id="ProtNLM"/>
    </source>
</evidence>
<feature type="transmembrane region" description="Helical" evidence="1">
    <location>
        <begin position="363"/>
        <end position="381"/>
    </location>
</feature>
<name>A0A819LRD9_9BILA</name>
<organism evidence="2 3">
    <name type="scientific">Adineta steineri</name>
    <dbReference type="NCBI Taxonomy" id="433720"/>
    <lineage>
        <taxon>Eukaryota</taxon>
        <taxon>Metazoa</taxon>
        <taxon>Spiralia</taxon>
        <taxon>Gnathifera</taxon>
        <taxon>Rotifera</taxon>
        <taxon>Eurotatoria</taxon>
        <taxon>Bdelloidea</taxon>
        <taxon>Adinetida</taxon>
        <taxon>Adinetidae</taxon>
        <taxon>Adineta</taxon>
    </lineage>
</organism>
<feature type="transmembrane region" description="Helical" evidence="1">
    <location>
        <begin position="419"/>
        <end position="444"/>
    </location>
</feature>
<evidence type="ECO:0000256" key="1">
    <source>
        <dbReference type="SAM" id="Phobius"/>
    </source>
</evidence>
<sequence length="545" mass="62301">SSPNENRLAYDDDSCNQKQFSFAIALETSVTYILIVTTFSPNITGAFWIYVSGPDNVDLKNINSPSVIQIPYSSAVKSNYSSELNTSSQTYSRDCRKSNYYYETIRVNVVETGYYALISSSNMNTFGYIYEDDFNPMNPVENLLSQDYRACSSQDFKFIAYLYTDTTYILVVTTSSPNMTGNFSILTSGPNNITLDPYTQIVTSCFIGQKCQFYKKSIGIILDDILRDEIRSNMTLADQTILVKINAALTMIMFTGGLINSILSILTFQSKDLRKVGCGIYLLASSTTSFLTISMLTVKFWFVVLTQMNLSIRLSVVRGGCVSIEPLLKLCLYLDAWLNACVAIERAILVFKGIKFNKQKSQHIARWIILILPICIMGSIIHEPIHRELREIKTETNKVDIDRWCVTRYSPSDQQYDTIILFFHLVAPCIINLCSALFIIFGSARQRSAAQTRRTLREHVYNQLSEHKQLLISPIILLFLSLPRLIMSMLSECVNPSNHRLLFIFGYFISFTPSMLIFIVFVLPSALYRRTFQESFRRWRRLILR</sequence>
<comment type="caution">
    <text evidence="2">The sequence shown here is derived from an EMBL/GenBank/DDBJ whole genome shotgun (WGS) entry which is preliminary data.</text>
</comment>
<keyword evidence="1" id="KW-1133">Transmembrane helix</keyword>
<gene>
    <name evidence="2" type="ORF">KXQ929_LOCUS26588</name>
</gene>
<feature type="transmembrane region" description="Helical" evidence="1">
    <location>
        <begin position="247"/>
        <end position="268"/>
    </location>
</feature>
<feature type="non-terminal residue" evidence="2">
    <location>
        <position position="1"/>
    </location>
</feature>
<proteinExistence type="predicted"/>
<feature type="transmembrane region" description="Helical" evidence="1">
    <location>
        <begin position="280"/>
        <end position="304"/>
    </location>
</feature>
<feature type="transmembrane region" description="Helical" evidence="1">
    <location>
        <begin position="470"/>
        <end position="490"/>
    </location>
</feature>
<dbReference type="Proteomes" id="UP000663868">
    <property type="component" value="Unassembled WGS sequence"/>
</dbReference>
<evidence type="ECO:0000313" key="3">
    <source>
        <dbReference type="Proteomes" id="UP000663868"/>
    </source>
</evidence>
<accession>A0A819LRD9</accession>
<protein>
    <recommendedName>
        <fullName evidence="4">G-protein coupled receptors family 1 profile domain-containing protein</fullName>
    </recommendedName>
</protein>
<reference evidence="2" key="1">
    <citation type="submission" date="2021-02" db="EMBL/GenBank/DDBJ databases">
        <authorList>
            <person name="Nowell W R."/>
        </authorList>
    </citation>
    <scope>NUCLEOTIDE SEQUENCE</scope>
</reference>
<keyword evidence="1" id="KW-0812">Transmembrane</keyword>
<dbReference type="Gene3D" id="1.20.1070.10">
    <property type="entry name" value="Rhodopsin 7-helix transmembrane proteins"/>
    <property type="match status" value="1"/>
</dbReference>